<gene>
    <name evidence="1" type="ORF">DFP80_10540</name>
</gene>
<evidence type="ECO:0000313" key="2">
    <source>
        <dbReference type="Proteomes" id="UP000252792"/>
    </source>
</evidence>
<protein>
    <submittedName>
        <fullName evidence="1">Uncharacterized protein</fullName>
    </submittedName>
</protein>
<proteinExistence type="predicted"/>
<organism evidence="1 2">
    <name type="scientific">Marinomonas rhizomae</name>
    <dbReference type="NCBI Taxonomy" id="491948"/>
    <lineage>
        <taxon>Bacteria</taxon>
        <taxon>Pseudomonadati</taxon>
        <taxon>Pseudomonadota</taxon>
        <taxon>Gammaproteobacteria</taxon>
        <taxon>Oceanospirillales</taxon>
        <taxon>Oceanospirillaceae</taxon>
        <taxon>Marinomonas</taxon>
    </lineage>
</organism>
<dbReference type="EMBL" id="QNSE01000005">
    <property type="protein sequence ID" value="RBP83720.1"/>
    <property type="molecule type" value="Genomic_DNA"/>
</dbReference>
<dbReference type="AlphaFoldDB" id="A0A366JBE0"/>
<comment type="caution">
    <text evidence="1">The sequence shown here is derived from an EMBL/GenBank/DDBJ whole genome shotgun (WGS) entry which is preliminary data.</text>
</comment>
<dbReference type="Proteomes" id="UP000252792">
    <property type="component" value="Unassembled WGS sequence"/>
</dbReference>
<sequence>MQFYTFWDAFIFGKMFVKENKEFNRLIFNLEVIVRILDIKQLELVYGGIYENVSNECLVASVFLAVLLWEGLGL</sequence>
<evidence type="ECO:0000313" key="1">
    <source>
        <dbReference type="EMBL" id="RBP83720.1"/>
    </source>
</evidence>
<keyword evidence="2" id="KW-1185">Reference proteome</keyword>
<name>A0A366JBE0_9GAMM</name>
<reference evidence="1 2" key="1">
    <citation type="submission" date="2018-06" db="EMBL/GenBank/DDBJ databases">
        <title>Genomic Encyclopedia of Type Strains, Phase III (KMG-III): the genomes of soil and plant-associated and newly described type strains.</title>
        <authorList>
            <person name="Whitman W."/>
        </authorList>
    </citation>
    <scope>NUCLEOTIDE SEQUENCE [LARGE SCALE GENOMIC DNA]</scope>
    <source>
        <strain evidence="1 2">CECT 7377</strain>
    </source>
</reference>
<dbReference type="RefSeq" id="WP_206610632.1">
    <property type="nucleotide sequence ID" value="NZ_RIZH01000023.1"/>
</dbReference>
<accession>A0A366JBE0</accession>